<organism evidence="1 2">
    <name type="scientific">Pholiota conissans</name>
    <dbReference type="NCBI Taxonomy" id="109636"/>
    <lineage>
        <taxon>Eukaryota</taxon>
        <taxon>Fungi</taxon>
        <taxon>Dikarya</taxon>
        <taxon>Basidiomycota</taxon>
        <taxon>Agaricomycotina</taxon>
        <taxon>Agaricomycetes</taxon>
        <taxon>Agaricomycetidae</taxon>
        <taxon>Agaricales</taxon>
        <taxon>Agaricineae</taxon>
        <taxon>Strophariaceae</taxon>
        <taxon>Pholiota</taxon>
    </lineage>
</organism>
<dbReference type="AlphaFoldDB" id="A0A9P5YU84"/>
<comment type="caution">
    <text evidence="1">The sequence shown here is derived from an EMBL/GenBank/DDBJ whole genome shotgun (WGS) entry which is preliminary data.</text>
</comment>
<sequence>MTSVLRCIRPPAAEFDMRSDSLIASEDSFSRHSPYREGMTDTSFPVYCTTKSQSRGPGIYARSTLSLGHGLGVYNIVGNVARPKYHIAQGAFVGDVGYSNDGGTFLHCFNIFYPSDHPIQPESLPPQFTPVDLPAGGIRTIPDHFAPGTVLCSEGIKYTQTSESPLQTEFSTKAREGSVLVLPDGASREELVDKSLMHAYVKEHGASWYRYYNGDSDETAETPVSNGTLRIVTSVDRADAWAIATFPSEDLLLRRRDRKKETHFKYNKEDKFPWDGDSKIRPLDYSFGYASEGEVGAVLLELSSVALSPAQWSRNVAYIPPRCVRSCPVLSVPPIGLQARIRRIIEYLKGTTKPPSVDDPIGDFHPSIIILHILALTGHCFAWQYEPLQILTEV</sequence>
<accession>A0A9P5YU84</accession>
<evidence type="ECO:0000313" key="1">
    <source>
        <dbReference type="EMBL" id="KAF9473885.1"/>
    </source>
</evidence>
<protein>
    <submittedName>
        <fullName evidence="1">Uncharacterized protein</fullName>
    </submittedName>
</protein>
<reference evidence="1" key="1">
    <citation type="submission" date="2020-11" db="EMBL/GenBank/DDBJ databases">
        <authorList>
            <consortium name="DOE Joint Genome Institute"/>
            <person name="Ahrendt S."/>
            <person name="Riley R."/>
            <person name="Andreopoulos W."/>
            <person name="Labutti K."/>
            <person name="Pangilinan J."/>
            <person name="Ruiz-Duenas F.J."/>
            <person name="Barrasa J.M."/>
            <person name="Sanchez-Garcia M."/>
            <person name="Camarero S."/>
            <person name="Miyauchi S."/>
            <person name="Serrano A."/>
            <person name="Linde D."/>
            <person name="Babiker R."/>
            <person name="Drula E."/>
            <person name="Ayuso-Fernandez I."/>
            <person name="Pacheco R."/>
            <person name="Padilla G."/>
            <person name="Ferreira P."/>
            <person name="Barriuso J."/>
            <person name="Kellner H."/>
            <person name="Castanera R."/>
            <person name="Alfaro M."/>
            <person name="Ramirez L."/>
            <person name="Pisabarro A.G."/>
            <person name="Kuo A."/>
            <person name="Tritt A."/>
            <person name="Lipzen A."/>
            <person name="He G."/>
            <person name="Yan M."/>
            <person name="Ng V."/>
            <person name="Cullen D."/>
            <person name="Martin F."/>
            <person name="Rosso M.-N."/>
            <person name="Henrissat B."/>
            <person name="Hibbett D."/>
            <person name="Martinez A.T."/>
            <person name="Grigoriev I.V."/>
        </authorList>
    </citation>
    <scope>NUCLEOTIDE SEQUENCE</scope>
    <source>
        <strain evidence="1">CIRM-BRFM 674</strain>
    </source>
</reference>
<keyword evidence="2" id="KW-1185">Reference proteome</keyword>
<dbReference type="OrthoDB" id="3222453at2759"/>
<dbReference type="Proteomes" id="UP000807469">
    <property type="component" value="Unassembled WGS sequence"/>
</dbReference>
<evidence type="ECO:0000313" key="2">
    <source>
        <dbReference type="Proteomes" id="UP000807469"/>
    </source>
</evidence>
<gene>
    <name evidence="1" type="ORF">BDN70DRAFT_885448</name>
</gene>
<name>A0A9P5YU84_9AGAR</name>
<proteinExistence type="predicted"/>
<dbReference type="EMBL" id="MU155410">
    <property type="protein sequence ID" value="KAF9473885.1"/>
    <property type="molecule type" value="Genomic_DNA"/>
</dbReference>